<proteinExistence type="predicted"/>
<evidence type="ECO:0000256" key="3">
    <source>
        <dbReference type="PROSITE-ProRule" id="PRU00023"/>
    </source>
</evidence>
<feature type="repeat" description="ANK" evidence="3">
    <location>
        <begin position="767"/>
        <end position="800"/>
    </location>
</feature>
<dbReference type="PROSITE" id="PS50297">
    <property type="entry name" value="ANK_REP_REGION"/>
    <property type="match status" value="2"/>
</dbReference>
<dbReference type="VEuPathDB" id="FungiDB:JI435_094800"/>
<dbReference type="InterPro" id="IPR002110">
    <property type="entry name" value="Ankyrin_rpt"/>
</dbReference>
<feature type="repeat" description="ANK" evidence="3">
    <location>
        <begin position="1081"/>
        <end position="1113"/>
    </location>
</feature>
<evidence type="ECO:0000256" key="1">
    <source>
        <dbReference type="ARBA" id="ARBA00022737"/>
    </source>
</evidence>
<feature type="domain" description="Clr5" evidence="4">
    <location>
        <begin position="11"/>
        <end position="66"/>
    </location>
</feature>
<sequence>MEKRYSQRIPEKRWRVHKDTIHRLYVTENRPLTAAGGVKDIMTTRHNFSATKAQYETKLKRWGFHKYSPANNLLPLSRDLVFRPPSPHRSNPRPDQLRRATLVWPSASATITKTKPRNSDSDLGRIFLKDIASSSTTDLSTIDPFDSICQTFLNVDYIASTTGSLNYASSMSTHSQNSAWEIAAEEFQNWDQLGLVPLESTDAGLFPGEASQSRYSFLLDFAYYLMPTISQISRMVTPSSHLAILKTSTIMRSAIDSVLEKRSSLSTSQLLKRQTIEFQIIYTVFHRLMNDNIGFTLAQPDTEFDRLFKASVEHILSLGPQFLGNAIDSISSLYKPALSQGLFTAALIMGNRPVLRAILDRVDLANQPFHTSKYSRGYPLEYAVESKDLLAVQILLQHGADPNKHFHFPIATSWFYFKRDSHEDHDTQMLALLLDHGLRIGDMHLKDMLIYWTKEEFELLVTHDLDQALRLFLEHRLLPSLLLRSDWDDSLSKILKAFLQRGKLDRAISTDVWESILTECLCIAVQLKNKSETHLLLEMGAIPDASCLVSSVLSNDLPLLERFLDMGADANALSNSKRTYASDPHYIFTALSESIVNESQRAFEVFKDRGFIWELAENRQSFVPALMAACDIGNVALVGTLLATRKFSLVHISSLIESPLLDLSLTLERAIREGHEFICNQLLAAEILPTASCLEAAYQTRQTALLVTMADLVPPTARIFCGVMGNGDKGALEDMFRNGLPVDDVHKLNPNDADTEELSKIFGMFADWKTSLLAAAVLGQSAVAVEVLLAHGAQVNTLQRPKSKYLYAGNMLLTALAAGVIRRNFPLLTELLYRGADPFDNGAIYVATVYGLEDIIKLLLLRFKHRYPHGVKTFGSNALCWAIASGSLPLVQLLVKDVDISGIVDRWIPSSKKIQSTTWPSQIRRTGLLQKPKILPIRMDYVPLPALPPPPPPPPYSIRREHDNVPLHSTSPLGEAIRISCSVGARPQMLHVLLPRIKDFDDVVVFENMHGWLNGLLYAISLRSLDTVRLLAEAGADIHFPARRIIRRTALQFATELGNKEIVKYLLGKGVSPNEPPASKSGATSLQLAAIKGYVGLASILTDAGAHVNAEPGLLYGRTAFEGATEHGRIEMMVFLVQNGADLLWNNRQQHRRAVQFARENNQHAAIQLADELLEKVLASQATDFRADGSEWNMTEFGELVDFDF</sequence>
<dbReference type="Gene3D" id="1.25.40.20">
    <property type="entry name" value="Ankyrin repeat-containing domain"/>
    <property type="match status" value="4"/>
</dbReference>
<evidence type="ECO:0000313" key="6">
    <source>
        <dbReference type="Proteomes" id="UP000663193"/>
    </source>
</evidence>
<dbReference type="PANTHER" id="PTHR24141">
    <property type="entry name" value="2-5A-DEPENDENT RIBONUCLEASE"/>
    <property type="match status" value="1"/>
</dbReference>
<dbReference type="Proteomes" id="UP000663193">
    <property type="component" value="Chromosome 1"/>
</dbReference>
<dbReference type="PANTHER" id="PTHR24141:SF1">
    <property type="entry name" value="2-5A-DEPENDENT RIBONUCLEASE"/>
    <property type="match status" value="1"/>
</dbReference>
<evidence type="ECO:0000256" key="2">
    <source>
        <dbReference type="ARBA" id="ARBA00023043"/>
    </source>
</evidence>
<keyword evidence="6" id="KW-1185">Reference proteome</keyword>
<evidence type="ECO:0000313" key="5">
    <source>
        <dbReference type="EMBL" id="QRC90059.1"/>
    </source>
</evidence>
<keyword evidence="1" id="KW-0677">Repeat</keyword>
<feature type="repeat" description="ANK" evidence="3">
    <location>
        <begin position="1116"/>
        <end position="1148"/>
    </location>
</feature>
<reference evidence="6" key="1">
    <citation type="journal article" date="2021" name="BMC Genomics">
        <title>Chromosome-level genome assembly and manually-curated proteome of model necrotroph Parastagonospora nodorum Sn15 reveals a genome-wide trove of candidate effector homologs, and redundancy of virulence-related functions within an accessory chromosome.</title>
        <authorList>
            <person name="Bertazzoni S."/>
            <person name="Jones D.A.B."/>
            <person name="Phan H.T."/>
            <person name="Tan K.-C."/>
            <person name="Hane J.K."/>
        </authorList>
    </citation>
    <scope>NUCLEOTIDE SEQUENCE [LARGE SCALE GENOMIC DNA]</scope>
    <source>
        <strain evidence="6">SN15 / ATCC MYA-4574 / FGSC 10173)</strain>
    </source>
</reference>
<evidence type="ECO:0000259" key="4">
    <source>
        <dbReference type="Pfam" id="PF14420"/>
    </source>
</evidence>
<protein>
    <recommendedName>
        <fullName evidence="4">Clr5 domain-containing protein</fullName>
    </recommendedName>
</protein>
<dbReference type="SMART" id="SM00248">
    <property type="entry name" value="ANK"/>
    <property type="match status" value="9"/>
</dbReference>
<dbReference type="SUPFAM" id="SSF48403">
    <property type="entry name" value="Ankyrin repeat"/>
    <property type="match status" value="2"/>
</dbReference>
<dbReference type="InterPro" id="IPR036770">
    <property type="entry name" value="Ankyrin_rpt-contain_sf"/>
</dbReference>
<dbReference type="InterPro" id="IPR025676">
    <property type="entry name" value="Clr5_dom"/>
</dbReference>
<organism evidence="5 6">
    <name type="scientific">Phaeosphaeria nodorum (strain SN15 / ATCC MYA-4574 / FGSC 10173)</name>
    <name type="common">Glume blotch fungus</name>
    <name type="synonym">Parastagonospora nodorum</name>
    <dbReference type="NCBI Taxonomy" id="321614"/>
    <lineage>
        <taxon>Eukaryota</taxon>
        <taxon>Fungi</taxon>
        <taxon>Dikarya</taxon>
        <taxon>Ascomycota</taxon>
        <taxon>Pezizomycotina</taxon>
        <taxon>Dothideomycetes</taxon>
        <taxon>Pleosporomycetidae</taxon>
        <taxon>Pleosporales</taxon>
        <taxon>Pleosporineae</taxon>
        <taxon>Phaeosphaeriaceae</taxon>
        <taxon>Parastagonospora</taxon>
    </lineage>
</organism>
<dbReference type="Pfam" id="PF14420">
    <property type="entry name" value="Clr5"/>
    <property type="match status" value="1"/>
</dbReference>
<dbReference type="PROSITE" id="PS50088">
    <property type="entry name" value="ANK_REPEAT"/>
    <property type="match status" value="4"/>
</dbReference>
<dbReference type="AlphaFoldDB" id="A0A7U2HTT8"/>
<dbReference type="OrthoDB" id="539213at2759"/>
<dbReference type="Pfam" id="PF12796">
    <property type="entry name" value="Ank_2"/>
    <property type="match status" value="1"/>
</dbReference>
<name>A0A7U2HTT8_PHANO</name>
<keyword evidence="2 3" id="KW-0040">ANK repeat</keyword>
<gene>
    <name evidence="5" type="ORF">JI435_094800</name>
</gene>
<feature type="repeat" description="ANK" evidence="3">
    <location>
        <begin position="1046"/>
        <end position="1078"/>
    </location>
</feature>
<accession>A0A7U2HTT8</accession>
<dbReference type="EMBL" id="CP069023">
    <property type="protein sequence ID" value="QRC90059.1"/>
    <property type="molecule type" value="Genomic_DNA"/>
</dbReference>